<evidence type="ECO:0000313" key="1">
    <source>
        <dbReference type="EMBL" id="QIF93360.1"/>
    </source>
</evidence>
<protein>
    <submittedName>
        <fullName evidence="1">Uncharacterized protein</fullName>
    </submittedName>
</protein>
<reference evidence="1 2" key="1">
    <citation type="submission" date="2020-01" db="EMBL/GenBank/DDBJ databases">
        <title>The genomic epidemiology of tigecycline resistance gene tet(X) variants in a swine farm in China.</title>
        <authorList>
            <person name="Peng K."/>
            <person name="Li R."/>
        </authorList>
    </citation>
    <scope>NUCLEOTIDE SEQUENCE [LARGE SCALE GENOMIC DNA]</scope>
    <source>
        <strain evidence="1 2">ZN3</strain>
    </source>
</reference>
<sequence length="301" mass="34782">MPECNYNSYGAWWYCSPEGRILELHEQPFYTERQALSRSIRKGYENLKNKSLEEMVEAISGQAVSGTLSLIETTALGLDRLSDLYLYHHLLRAPASKNPIFDRDVEAIHLLVYAKNPSEIVKIVGTIIGEYIYENLDVQQKNQLEKMLFATNEFNNLDVGESFINEYTYYGIFNEIPSLAENTVVRKLLLSIIIYLITKNAILRLKLFKSKSSLKNKKKLSKGWVDITLVLVSSYGFIEKLDSASKRLRALSPELYYRLDNKQLSLTYLFFEEDISPILNIIENKNSHDTYEFLQAFSKLK</sequence>
<name>A0A6G6SI57_PROVU</name>
<dbReference type="EMBL" id="CP047344">
    <property type="protein sequence ID" value="QIF93360.1"/>
    <property type="molecule type" value="Genomic_DNA"/>
</dbReference>
<keyword evidence="2" id="KW-1185">Reference proteome</keyword>
<accession>A0A6G6SI57</accession>
<gene>
    <name evidence="1" type="ORF">GTH24_05420</name>
</gene>
<dbReference type="RefSeq" id="WP_072070582.1">
    <property type="nucleotide sequence ID" value="NZ_CP047344.1"/>
</dbReference>
<proteinExistence type="predicted"/>
<dbReference type="Proteomes" id="UP000503287">
    <property type="component" value="Chromosome"/>
</dbReference>
<dbReference type="AlphaFoldDB" id="A0A6G6SI57"/>
<organism evidence="1 2">
    <name type="scientific">Proteus vulgaris</name>
    <dbReference type="NCBI Taxonomy" id="585"/>
    <lineage>
        <taxon>Bacteria</taxon>
        <taxon>Pseudomonadati</taxon>
        <taxon>Pseudomonadota</taxon>
        <taxon>Gammaproteobacteria</taxon>
        <taxon>Enterobacterales</taxon>
        <taxon>Morganellaceae</taxon>
        <taxon>Proteus</taxon>
    </lineage>
</organism>
<evidence type="ECO:0000313" key="2">
    <source>
        <dbReference type="Proteomes" id="UP000503287"/>
    </source>
</evidence>